<organism evidence="1 2">
    <name type="scientific">Lentinus brumalis</name>
    <dbReference type="NCBI Taxonomy" id="2498619"/>
    <lineage>
        <taxon>Eukaryota</taxon>
        <taxon>Fungi</taxon>
        <taxon>Dikarya</taxon>
        <taxon>Basidiomycota</taxon>
        <taxon>Agaricomycotina</taxon>
        <taxon>Agaricomycetes</taxon>
        <taxon>Polyporales</taxon>
        <taxon>Polyporaceae</taxon>
        <taxon>Lentinus</taxon>
    </lineage>
</organism>
<keyword evidence="2" id="KW-1185">Reference proteome</keyword>
<dbReference type="STRING" id="139420.A0A371DG87"/>
<dbReference type="OrthoDB" id="2734559at2759"/>
<reference evidence="1 2" key="1">
    <citation type="journal article" date="2018" name="Biotechnol. Biofuels">
        <title>Integrative visual omics of the white-rot fungus Polyporus brumalis exposes the biotechnological potential of its oxidative enzymes for delignifying raw plant biomass.</title>
        <authorList>
            <person name="Miyauchi S."/>
            <person name="Rancon A."/>
            <person name="Drula E."/>
            <person name="Hage H."/>
            <person name="Chaduli D."/>
            <person name="Favel A."/>
            <person name="Grisel S."/>
            <person name="Henrissat B."/>
            <person name="Herpoel-Gimbert I."/>
            <person name="Ruiz-Duenas F.J."/>
            <person name="Chevret D."/>
            <person name="Hainaut M."/>
            <person name="Lin J."/>
            <person name="Wang M."/>
            <person name="Pangilinan J."/>
            <person name="Lipzen A."/>
            <person name="Lesage-Meessen L."/>
            <person name="Navarro D."/>
            <person name="Riley R."/>
            <person name="Grigoriev I.V."/>
            <person name="Zhou S."/>
            <person name="Raouche S."/>
            <person name="Rosso M.N."/>
        </authorList>
    </citation>
    <scope>NUCLEOTIDE SEQUENCE [LARGE SCALE GENOMIC DNA]</scope>
    <source>
        <strain evidence="1 2">BRFM 1820</strain>
    </source>
</reference>
<dbReference type="EMBL" id="KZ857394">
    <property type="protein sequence ID" value="RDX51554.1"/>
    <property type="molecule type" value="Genomic_DNA"/>
</dbReference>
<sequence>MATSPAVPSDPRAPCGVLRAHHVPYMYWYEYALRYHGSKTVLFALYLLVDSVREAESCLRSQGWTNANLPSSNPQFYDPAVDEHVVLGRGDDKVVLISSHNWSGIVPPTDDRDEAHYPSLPQLYSALAHRFLDTDCPDFRRYLLIQIDYLCQDCPALASPTFVSELPSDIQQFCLDWRLRSLSMLRPETIQHLRDIRARARRGEWTLMYEGTADLGGWKIDRTYEGKLVAMMQAREAARSAGQVGLLLVLGRAEN</sequence>
<protein>
    <submittedName>
        <fullName evidence="1">Uncharacterized protein</fullName>
    </submittedName>
</protein>
<accession>A0A371DG87</accession>
<proteinExistence type="predicted"/>
<gene>
    <name evidence="1" type="ORF">OH76DRAFT_1435540</name>
</gene>
<evidence type="ECO:0000313" key="1">
    <source>
        <dbReference type="EMBL" id="RDX51554.1"/>
    </source>
</evidence>
<evidence type="ECO:0000313" key="2">
    <source>
        <dbReference type="Proteomes" id="UP000256964"/>
    </source>
</evidence>
<name>A0A371DG87_9APHY</name>
<dbReference type="AlphaFoldDB" id="A0A371DG87"/>
<dbReference type="Proteomes" id="UP000256964">
    <property type="component" value="Unassembled WGS sequence"/>
</dbReference>